<feature type="region of interest" description="Disordered" evidence="2">
    <location>
        <begin position="139"/>
        <end position="237"/>
    </location>
</feature>
<feature type="region of interest" description="Disordered" evidence="2">
    <location>
        <begin position="722"/>
        <end position="743"/>
    </location>
</feature>
<feature type="region of interest" description="Disordered" evidence="2">
    <location>
        <begin position="310"/>
        <end position="375"/>
    </location>
</feature>
<feature type="region of interest" description="Disordered" evidence="2">
    <location>
        <begin position="649"/>
        <end position="692"/>
    </location>
</feature>
<sequence length="743" mass="82411">MESSRDALKDISFDGRPSGYRDFRRKTLLAIAGSEDKHAHLAGPRLLTRLSGEAWRATEHLSISELRSPQGFLTVIKALDEHYKFLPETELHESIDEFLFALKRRNGEGATAFASRFRTQLSRVETLICQERELTRTKRRRITESHQPPVDETLESEMEETDRSDTESHARAAPGSVHSAPAAAGSAPAPAGEAPPTGGVPSAPAAEAERAETVSARSQASKVSTGRRCKHESTGTYEQDWAKAQLRMKQMLGTLEMGHLKPKPIFPQSVLGHLFMRKYGLSREQRAQVVRSTNGSSRFVDIERILRASDFEDRSKPDDRKPAKPPRRDTYAVQDQVLAAEVSDSSSVGLMDSDDSDGSNQALAVEPDQTSDEDVQHEIEEVYELQRKAKDKFKKLYRNYKDAKKRVRELKRGRQPYYPVVALSQPADASNATASGSQQAQVPLQKNTFKYDKKPQSKNVSKGKKEGSRPYRREDAHVAEATMLTSFNYMIEEVATCSSTSEAEVPMSPEEVLLASVPEGHAILDTGCTTSVVGSETAHCLARQDLPPPDECELPPVELKGFKGEKVQTTKGLRWNVKLGDRWGTVTTYVIHGQTPFLISRRVLEGMQACLDLGQKTITSVPHNMHGVPLKQASNGHFVLPLFDESKRRDAVPTQPKMNEPNDDDADSNESVLEVSPPMPPPEHQPKDHGSTKVQFLESAAAAKSRVDPVSIALFVHRPVNHHDMDPKHETKDIPESGINAHL</sequence>
<feature type="compositionally biased region" description="Polar residues" evidence="2">
    <location>
        <begin position="429"/>
        <end position="448"/>
    </location>
</feature>
<dbReference type="Proteomes" id="UP001152797">
    <property type="component" value="Unassembled WGS sequence"/>
</dbReference>
<feature type="compositionally biased region" description="Low complexity" evidence="2">
    <location>
        <begin position="172"/>
        <end position="206"/>
    </location>
</feature>
<dbReference type="EMBL" id="CAMXCT010000067">
    <property type="protein sequence ID" value="CAI3973318.1"/>
    <property type="molecule type" value="Genomic_DNA"/>
</dbReference>
<organism evidence="3">
    <name type="scientific">Cladocopium goreaui</name>
    <dbReference type="NCBI Taxonomy" id="2562237"/>
    <lineage>
        <taxon>Eukaryota</taxon>
        <taxon>Sar</taxon>
        <taxon>Alveolata</taxon>
        <taxon>Dinophyceae</taxon>
        <taxon>Suessiales</taxon>
        <taxon>Symbiodiniaceae</taxon>
        <taxon>Cladocopium</taxon>
    </lineage>
</organism>
<feature type="compositionally biased region" description="Basic and acidic residues" evidence="2">
    <location>
        <begin position="722"/>
        <end position="735"/>
    </location>
</feature>
<comment type="caution">
    <text evidence="3">The sequence shown here is derived from an EMBL/GenBank/DDBJ whole genome shotgun (WGS) entry which is preliminary data.</text>
</comment>
<protein>
    <submittedName>
        <fullName evidence="5">Copia protein</fullName>
    </submittedName>
</protein>
<feature type="compositionally biased region" description="Basic and acidic residues" evidence="2">
    <location>
        <begin position="161"/>
        <end position="170"/>
    </location>
</feature>
<dbReference type="Gene3D" id="2.40.70.10">
    <property type="entry name" value="Acid Proteases"/>
    <property type="match status" value="1"/>
</dbReference>
<feature type="compositionally biased region" description="Polar residues" evidence="2">
    <location>
        <begin position="215"/>
        <end position="224"/>
    </location>
</feature>
<dbReference type="EMBL" id="CAMXCT030000067">
    <property type="protein sequence ID" value="CAL4760630.1"/>
    <property type="molecule type" value="Genomic_DNA"/>
</dbReference>
<evidence type="ECO:0000313" key="3">
    <source>
        <dbReference type="EMBL" id="CAI3973318.1"/>
    </source>
</evidence>
<feature type="coiled-coil region" evidence="1">
    <location>
        <begin position="386"/>
        <end position="413"/>
    </location>
</feature>
<dbReference type="OrthoDB" id="434306at2759"/>
<feature type="compositionally biased region" description="Basic and acidic residues" evidence="2">
    <location>
        <begin position="310"/>
        <end position="330"/>
    </location>
</feature>
<keyword evidence="1" id="KW-0175">Coiled coil</keyword>
<reference evidence="3" key="1">
    <citation type="submission" date="2022-10" db="EMBL/GenBank/DDBJ databases">
        <authorList>
            <person name="Chen Y."/>
            <person name="Dougan E. K."/>
            <person name="Chan C."/>
            <person name="Rhodes N."/>
            <person name="Thang M."/>
        </authorList>
    </citation>
    <scope>NUCLEOTIDE SEQUENCE</scope>
</reference>
<accession>A0A9P1BH00</accession>
<dbReference type="AlphaFoldDB" id="A0A9P1BH00"/>
<evidence type="ECO:0000313" key="6">
    <source>
        <dbReference type="Proteomes" id="UP001152797"/>
    </source>
</evidence>
<evidence type="ECO:0000256" key="2">
    <source>
        <dbReference type="SAM" id="MobiDB-lite"/>
    </source>
</evidence>
<proteinExistence type="predicted"/>
<evidence type="ECO:0000313" key="5">
    <source>
        <dbReference type="EMBL" id="CAL4760630.1"/>
    </source>
</evidence>
<dbReference type="InterPro" id="IPR021109">
    <property type="entry name" value="Peptidase_aspartic_dom_sf"/>
</dbReference>
<evidence type="ECO:0000313" key="4">
    <source>
        <dbReference type="EMBL" id="CAL1126693.1"/>
    </source>
</evidence>
<feature type="region of interest" description="Disordered" evidence="2">
    <location>
        <begin position="429"/>
        <end position="475"/>
    </location>
</feature>
<gene>
    <name evidence="3" type="ORF">C1SCF055_LOCUS1836</name>
</gene>
<feature type="compositionally biased region" description="Basic and acidic residues" evidence="2">
    <location>
        <begin position="463"/>
        <end position="475"/>
    </location>
</feature>
<keyword evidence="6" id="KW-1185">Reference proteome</keyword>
<evidence type="ECO:0000256" key="1">
    <source>
        <dbReference type="SAM" id="Coils"/>
    </source>
</evidence>
<dbReference type="EMBL" id="CAMXCT020000067">
    <property type="protein sequence ID" value="CAL1126693.1"/>
    <property type="molecule type" value="Genomic_DNA"/>
</dbReference>
<reference evidence="4" key="2">
    <citation type="submission" date="2024-04" db="EMBL/GenBank/DDBJ databases">
        <authorList>
            <person name="Chen Y."/>
            <person name="Shah S."/>
            <person name="Dougan E. K."/>
            <person name="Thang M."/>
            <person name="Chan C."/>
        </authorList>
    </citation>
    <scope>NUCLEOTIDE SEQUENCE [LARGE SCALE GENOMIC DNA]</scope>
</reference>
<name>A0A9P1BH00_9DINO</name>